<evidence type="ECO:0000313" key="5">
    <source>
        <dbReference type="EMBL" id="OLN84979.1"/>
    </source>
</evidence>
<keyword evidence="5" id="KW-0347">Helicase</keyword>
<gene>
    <name evidence="5" type="ORF">CCHL11_03975</name>
</gene>
<sequence>MYPSSYGKLWNPKHHGIVFASAGHEETARPRVDMLRSLHTTTPSPGQTAASLKMEHEAVDSDTDDAPFSTAPEYQIEIDEKTPVGSSATNGNSVGDKIGVSEESQENVEPARPPLTYLDFNVSLKSFYEAQSAPEGSAQSFWSYSLYRGPEVADGAKQKVKVHYCKSKHTMERVCQYFLNDKVLGFDLEWFPEANRYSGPKKNVSLIQIANESRIALFHVSLFPESTDFVARTFRKIMEDSQVRKVGVAIKGDCTRLRTHMAVDTKGVFELSHLHKLVKYSADGQVHLINKRLVPLATLVKEHLGLPMFKGQDVRSSDWSRALNMDQISYSASDAYAGFQLYHVLEKKRGDLDPTPPRPYDAELNLPIRLAEGVVPQTTEADEDAEADVKEALRTAPIQFEPDAEGESIAESIQAAQGFTSRPKRAARDTRITIADELVARYRASIKSLRATPSAVRSYFIWMNNRDLNPEAIAKILREPPLQTNTVVSYILEAIKLEKLPYDKKRLRTEILDLLPEEVLQGRYGALMREASHE</sequence>
<dbReference type="InterPro" id="IPR051132">
    <property type="entry name" value="3-5_Exonuclease_domain"/>
</dbReference>
<keyword evidence="5" id="KW-0547">Nucleotide-binding</keyword>
<keyword evidence="5" id="KW-0067">ATP-binding</keyword>
<dbReference type="GO" id="GO:0004386">
    <property type="term" value="F:helicase activity"/>
    <property type="evidence" value="ECO:0007669"/>
    <property type="project" value="UniProtKB-KW"/>
</dbReference>
<proteinExistence type="predicted"/>
<dbReference type="Gene3D" id="3.30.420.10">
    <property type="entry name" value="Ribonuclease H-like superfamily/Ribonuclease H"/>
    <property type="match status" value="1"/>
</dbReference>
<dbReference type="OrthoDB" id="1920326at2759"/>
<dbReference type="GO" id="GO:0006139">
    <property type="term" value="P:nucleobase-containing compound metabolic process"/>
    <property type="evidence" value="ECO:0007669"/>
    <property type="project" value="InterPro"/>
</dbReference>
<dbReference type="GO" id="GO:0003676">
    <property type="term" value="F:nucleic acid binding"/>
    <property type="evidence" value="ECO:0007669"/>
    <property type="project" value="InterPro"/>
</dbReference>
<dbReference type="GO" id="GO:0005737">
    <property type="term" value="C:cytoplasm"/>
    <property type="evidence" value="ECO:0007669"/>
    <property type="project" value="TreeGrafter"/>
</dbReference>
<dbReference type="InterPro" id="IPR002562">
    <property type="entry name" value="3'-5'_exonuclease_dom"/>
</dbReference>
<evidence type="ECO:0000259" key="4">
    <source>
        <dbReference type="SMART" id="SM00474"/>
    </source>
</evidence>
<evidence type="ECO:0000313" key="6">
    <source>
        <dbReference type="Proteomes" id="UP000186583"/>
    </source>
</evidence>
<feature type="compositionally biased region" description="Polar residues" evidence="3">
    <location>
        <begin position="84"/>
        <end position="93"/>
    </location>
</feature>
<comment type="caution">
    <text evidence="5">The sequence shown here is derived from an EMBL/GenBank/DDBJ whole genome shotgun (WGS) entry which is preliminary data.</text>
</comment>
<dbReference type="EMBL" id="MPGH01000185">
    <property type="protein sequence ID" value="OLN84979.1"/>
    <property type="molecule type" value="Genomic_DNA"/>
</dbReference>
<dbReference type="InterPro" id="IPR012337">
    <property type="entry name" value="RNaseH-like_sf"/>
</dbReference>
<keyword evidence="6" id="KW-1185">Reference proteome</keyword>
<dbReference type="STRING" id="708187.A0A1Q8RKY2"/>
<dbReference type="GO" id="GO:0005634">
    <property type="term" value="C:nucleus"/>
    <property type="evidence" value="ECO:0007669"/>
    <property type="project" value="TreeGrafter"/>
</dbReference>
<dbReference type="SMART" id="SM00474">
    <property type="entry name" value="35EXOc"/>
    <property type="match status" value="1"/>
</dbReference>
<dbReference type="GO" id="GO:0008408">
    <property type="term" value="F:3'-5' exonuclease activity"/>
    <property type="evidence" value="ECO:0007669"/>
    <property type="project" value="InterPro"/>
</dbReference>
<feature type="domain" description="3'-5' exonuclease" evidence="4">
    <location>
        <begin position="162"/>
        <end position="350"/>
    </location>
</feature>
<protein>
    <submittedName>
        <fullName evidence="5">Werner syndrome ATP-dependent helicase</fullName>
    </submittedName>
</protein>
<evidence type="ECO:0000256" key="2">
    <source>
        <dbReference type="ARBA" id="ARBA00022801"/>
    </source>
</evidence>
<feature type="region of interest" description="Disordered" evidence="3">
    <location>
        <begin position="78"/>
        <end position="112"/>
    </location>
</feature>
<name>A0A1Q8RKY2_9PEZI</name>
<evidence type="ECO:0000256" key="1">
    <source>
        <dbReference type="ARBA" id="ARBA00022722"/>
    </source>
</evidence>
<dbReference type="FunFam" id="3.30.420.10:FF:000100">
    <property type="entry name" value="3'-5' exonuclease/helicase (Wrn), putative"/>
    <property type="match status" value="1"/>
</dbReference>
<dbReference type="SUPFAM" id="SSF53098">
    <property type="entry name" value="Ribonuclease H-like"/>
    <property type="match status" value="1"/>
</dbReference>
<dbReference type="InterPro" id="IPR036397">
    <property type="entry name" value="RNaseH_sf"/>
</dbReference>
<keyword evidence="1" id="KW-0540">Nuclease</keyword>
<accession>A0A1Q8RKY2</accession>
<dbReference type="CDD" id="cd06141">
    <property type="entry name" value="WRN_exo"/>
    <property type="match status" value="1"/>
</dbReference>
<dbReference type="PANTHER" id="PTHR13620">
    <property type="entry name" value="3-5 EXONUCLEASE"/>
    <property type="match status" value="1"/>
</dbReference>
<dbReference type="Pfam" id="PF01612">
    <property type="entry name" value="DNA_pol_A_exo1"/>
    <property type="match status" value="1"/>
</dbReference>
<dbReference type="PANTHER" id="PTHR13620:SF104">
    <property type="entry name" value="EXONUCLEASE 3'-5' DOMAIN-CONTAINING PROTEIN 2"/>
    <property type="match status" value="1"/>
</dbReference>
<evidence type="ECO:0000256" key="3">
    <source>
        <dbReference type="SAM" id="MobiDB-lite"/>
    </source>
</evidence>
<organism evidence="5 6">
    <name type="scientific">Colletotrichum chlorophyti</name>
    <dbReference type="NCBI Taxonomy" id="708187"/>
    <lineage>
        <taxon>Eukaryota</taxon>
        <taxon>Fungi</taxon>
        <taxon>Dikarya</taxon>
        <taxon>Ascomycota</taxon>
        <taxon>Pezizomycotina</taxon>
        <taxon>Sordariomycetes</taxon>
        <taxon>Hypocreomycetidae</taxon>
        <taxon>Glomerellales</taxon>
        <taxon>Glomerellaceae</taxon>
        <taxon>Colletotrichum</taxon>
    </lineage>
</organism>
<dbReference type="Proteomes" id="UP000186583">
    <property type="component" value="Unassembled WGS sequence"/>
</dbReference>
<keyword evidence="2" id="KW-0378">Hydrolase</keyword>
<dbReference type="AlphaFoldDB" id="A0A1Q8RKY2"/>
<reference evidence="5 6" key="1">
    <citation type="submission" date="2016-11" db="EMBL/GenBank/DDBJ databases">
        <title>Draft Genome Assembly of Colletotrichum chlorophyti a pathogen of herbaceous plants.</title>
        <authorList>
            <person name="Gan P."/>
            <person name="Narusaka M."/>
            <person name="Tsushima A."/>
            <person name="Narusaka Y."/>
            <person name="Takano Y."/>
            <person name="Shirasu K."/>
        </authorList>
    </citation>
    <scope>NUCLEOTIDE SEQUENCE [LARGE SCALE GENOMIC DNA]</scope>
    <source>
        <strain evidence="5 6">NTL11</strain>
    </source>
</reference>